<evidence type="ECO:0000256" key="4">
    <source>
        <dbReference type="ARBA" id="ARBA00022583"/>
    </source>
</evidence>
<feature type="compositionally biased region" description="Polar residues" evidence="6">
    <location>
        <begin position="122"/>
        <end position="138"/>
    </location>
</feature>
<feature type="region of interest" description="Disordered" evidence="6">
    <location>
        <begin position="1"/>
        <end position="138"/>
    </location>
</feature>
<keyword evidence="3" id="KW-0963">Cytoplasm</keyword>
<feature type="domain" description="MHD" evidence="8">
    <location>
        <begin position="383"/>
        <end position="684"/>
    </location>
</feature>
<comment type="caution">
    <text evidence="9">The sequence shown here is derived from an EMBL/GenBank/DDBJ whole genome shotgun (WGS) entry which is preliminary data.</text>
</comment>
<feature type="compositionally biased region" description="Basic and acidic residues" evidence="6">
    <location>
        <begin position="177"/>
        <end position="188"/>
    </location>
</feature>
<feature type="domain" description="SHD" evidence="7">
    <location>
        <begin position="246"/>
        <end position="379"/>
    </location>
</feature>
<dbReference type="InterPro" id="IPR036168">
    <property type="entry name" value="AP2_Mu_C_sf"/>
</dbReference>
<comment type="subcellular location">
    <subcellularLocation>
        <location evidence="1">Cytoplasm</location>
    </subcellularLocation>
</comment>
<dbReference type="PIRSF" id="PIRSF037099">
    <property type="entry name" value="Stonin"/>
    <property type="match status" value="1"/>
</dbReference>
<evidence type="ECO:0000313" key="9">
    <source>
        <dbReference type="EMBL" id="KAG8543792.1"/>
    </source>
</evidence>
<comment type="similarity">
    <text evidence="2 5">Belongs to the Stoned B family.</text>
</comment>
<proteinExistence type="inferred from homology"/>
<keyword evidence="10" id="KW-1185">Reference proteome</keyword>
<dbReference type="Gene3D" id="2.60.40.1170">
    <property type="entry name" value="Mu homology domain, subdomain B"/>
    <property type="match status" value="2"/>
</dbReference>
<dbReference type="GO" id="GO:0030100">
    <property type="term" value="P:regulation of endocytosis"/>
    <property type="evidence" value="ECO:0007669"/>
    <property type="project" value="UniProtKB-UniRule"/>
</dbReference>
<dbReference type="PANTHER" id="PTHR10529">
    <property type="entry name" value="AP COMPLEX SUBUNIT MU"/>
    <property type="match status" value="1"/>
</dbReference>
<dbReference type="GO" id="GO:0006897">
    <property type="term" value="P:endocytosis"/>
    <property type="evidence" value="ECO:0007669"/>
    <property type="project" value="UniProtKB-KW"/>
</dbReference>
<evidence type="ECO:0000313" key="10">
    <source>
        <dbReference type="Proteomes" id="UP000824782"/>
    </source>
</evidence>
<evidence type="ECO:0000256" key="2">
    <source>
        <dbReference type="ARBA" id="ARBA00005579"/>
    </source>
</evidence>
<dbReference type="SUPFAM" id="SSF49447">
    <property type="entry name" value="Second domain of Mu2 adaptin subunit (ap50) of ap2 adaptor"/>
    <property type="match status" value="1"/>
</dbReference>
<feature type="region of interest" description="Disordered" evidence="6">
    <location>
        <begin position="164"/>
        <end position="196"/>
    </location>
</feature>
<sequence length="713" mass="81494">MFSANPDNWVTFDDENPFQSPQKSPMFPHENVHSPKPSQLRLSLSHERNTSISSANSTTPHTSPIIDFFLSPGPPSNSPLCTPIKDSPPTPCTPKQGLSNLSPIAERPPNYHHSSTSTSSSRDTNQTPSPYKTHNSSGHFSGFQVDHFQNDCAFSSPFWSNDTTSFSKDPGTTAESYAKEKKPEHNISENETSNNQKSLNQCSFSYVCERLEHLKIDNSKHQPACSESESPSFIPQSLFRSQRKDGWPFMLRIPEKKNMMSSRQWGPIYLKVVSGGILQMYYEKGLEKPFKEFQLHQFCRLSEPKLENLAVSDKIHTVKIENVTYVEKRKYHPKPEVVHEAEIEQMLKLGTTEYSDLMDFIVTMEEELLLLSPVSKQTKTYEEPEMLVEIVDNFWGRVTKDGRLKDKSLVCQLYCLSFINSGMECFLTLNDIELKKLNYFEKKNEKNLISILDYHFHRCVKDVEFEKNRIVKFTPLDACRFELMRFKVPCDVTELPFSLKSLAVVQGAYVELQAFLNMSSNMAGPSPGKYCENITIHFPVPAQWVKALWTVSLQRQRSLKTKMNRRACLSTGYEIESEPVIQVTIGTAKYENAYKAVVWKIDRLPDKNSSPHQPHSLSCKLELGSDQEIPRNWNPTANVQFIMPFTCVSGAEVKSMGVENDLQPHKHITQKTSYNIQIYGSLVSQSFDYMACYNELCTNVTSHDYGPVFIYRK</sequence>
<dbReference type="InterPro" id="IPR017110">
    <property type="entry name" value="Stonin"/>
</dbReference>
<gene>
    <name evidence="9" type="ORF">GDO81_023686</name>
</gene>
<evidence type="ECO:0000256" key="6">
    <source>
        <dbReference type="SAM" id="MobiDB-lite"/>
    </source>
</evidence>
<dbReference type="Pfam" id="PF00928">
    <property type="entry name" value="Adap_comp_sub"/>
    <property type="match status" value="1"/>
</dbReference>
<dbReference type="Proteomes" id="UP000824782">
    <property type="component" value="Unassembled WGS sequence"/>
</dbReference>
<protein>
    <recommendedName>
        <fullName evidence="11">Stonin-1</fullName>
    </recommendedName>
</protein>
<dbReference type="InterPro" id="IPR028565">
    <property type="entry name" value="MHD"/>
</dbReference>
<feature type="compositionally biased region" description="Polar residues" evidence="6">
    <location>
        <begin position="50"/>
        <end position="62"/>
    </location>
</feature>
<dbReference type="GO" id="GO:0005737">
    <property type="term" value="C:cytoplasm"/>
    <property type="evidence" value="ECO:0007669"/>
    <property type="project" value="UniProtKB-SubCell"/>
</dbReference>
<dbReference type="PROSITE" id="PS51070">
    <property type="entry name" value="SHD"/>
    <property type="match status" value="1"/>
</dbReference>
<dbReference type="InterPro" id="IPR050431">
    <property type="entry name" value="Adaptor_comp_med_subunit"/>
</dbReference>
<accession>A0AAV6Z2H6</accession>
<evidence type="ECO:0000259" key="7">
    <source>
        <dbReference type="PROSITE" id="PS51070"/>
    </source>
</evidence>
<dbReference type="EMBL" id="WNYA01002880">
    <property type="protein sequence ID" value="KAG8543792.1"/>
    <property type="molecule type" value="Genomic_DNA"/>
</dbReference>
<name>A0AAV6Z2H6_ENGPU</name>
<evidence type="ECO:0000256" key="1">
    <source>
        <dbReference type="ARBA" id="ARBA00004496"/>
    </source>
</evidence>
<dbReference type="InterPro" id="IPR012320">
    <property type="entry name" value="SHD_dom"/>
</dbReference>
<reference evidence="9" key="1">
    <citation type="thesis" date="2020" institute="ProQuest LLC" country="789 East Eisenhower Parkway, Ann Arbor, MI, USA">
        <title>Comparative Genomics and Chromosome Evolution.</title>
        <authorList>
            <person name="Mudd A.B."/>
        </authorList>
    </citation>
    <scope>NUCLEOTIDE SEQUENCE</scope>
    <source>
        <strain evidence="9">237g6f4</strain>
        <tissue evidence="9">Blood</tissue>
    </source>
</reference>
<evidence type="ECO:0008006" key="11">
    <source>
        <dbReference type="Google" id="ProtNLM"/>
    </source>
</evidence>
<organism evidence="9 10">
    <name type="scientific">Engystomops pustulosus</name>
    <name type="common">Tungara frog</name>
    <name type="synonym">Physalaemus pustulosus</name>
    <dbReference type="NCBI Taxonomy" id="76066"/>
    <lineage>
        <taxon>Eukaryota</taxon>
        <taxon>Metazoa</taxon>
        <taxon>Chordata</taxon>
        <taxon>Craniata</taxon>
        <taxon>Vertebrata</taxon>
        <taxon>Euteleostomi</taxon>
        <taxon>Amphibia</taxon>
        <taxon>Batrachia</taxon>
        <taxon>Anura</taxon>
        <taxon>Neobatrachia</taxon>
        <taxon>Hyloidea</taxon>
        <taxon>Leptodactylidae</taxon>
        <taxon>Leiuperinae</taxon>
        <taxon>Engystomops</taxon>
    </lineage>
</organism>
<dbReference type="AlphaFoldDB" id="A0AAV6Z2H6"/>
<evidence type="ECO:0000256" key="5">
    <source>
        <dbReference type="PIRNR" id="PIRNR037099"/>
    </source>
</evidence>
<keyword evidence="4 5" id="KW-0254">Endocytosis</keyword>
<evidence type="ECO:0000259" key="8">
    <source>
        <dbReference type="PROSITE" id="PS51072"/>
    </source>
</evidence>
<evidence type="ECO:0000256" key="3">
    <source>
        <dbReference type="ARBA" id="ARBA00022490"/>
    </source>
</evidence>
<dbReference type="PROSITE" id="PS51072">
    <property type="entry name" value="MHD"/>
    <property type="match status" value="1"/>
</dbReference>